<dbReference type="AlphaFoldDB" id="A0A8D8W5R2"/>
<name>A0A8D8W5R2_9HEMI</name>
<reference evidence="1" key="1">
    <citation type="submission" date="2021-05" db="EMBL/GenBank/DDBJ databases">
        <authorList>
            <person name="Alioto T."/>
            <person name="Alioto T."/>
            <person name="Gomez Garrido J."/>
        </authorList>
    </citation>
    <scope>NUCLEOTIDE SEQUENCE</scope>
</reference>
<dbReference type="EMBL" id="HBUF01679464">
    <property type="protein sequence ID" value="CAG6792083.1"/>
    <property type="molecule type" value="Transcribed_RNA"/>
</dbReference>
<organism evidence="1">
    <name type="scientific">Cacopsylla melanoneura</name>
    <dbReference type="NCBI Taxonomy" id="428564"/>
    <lineage>
        <taxon>Eukaryota</taxon>
        <taxon>Metazoa</taxon>
        <taxon>Ecdysozoa</taxon>
        <taxon>Arthropoda</taxon>
        <taxon>Hexapoda</taxon>
        <taxon>Insecta</taxon>
        <taxon>Pterygota</taxon>
        <taxon>Neoptera</taxon>
        <taxon>Paraneoptera</taxon>
        <taxon>Hemiptera</taxon>
        <taxon>Sternorrhyncha</taxon>
        <taxon>Psylloidea</taxon>
        <taxon>Psyllidae</taxon>
        <taxon>Psyllinae</taxon>
        <taxon>Cacopsylla</taxon>
    </lineage>
</organism>
<dbReference type="EMBL" id="HBUF01150406">
    <property type="protein sequence ID" value="CAG6648101.1"/>
    <property type="molecule type" value="Transcribed_RNA"/>
</dbReference>
<protein>
    <submittedName>
        <fullName evidence="1">Uncharacterized protein</fullName>
    </submittedName>
</protein>
<dbReference type="EMBL" id="HBUF01679463">
    <property type="protein sequence ID" value="CAG6792081.1"/>
    <property type="molecule type" value="Transcribed_RNA"/>
</dbReference>
<proteinExistence type="predicted"/>
<dbReference type="EMBL" id="HBUF01363424">
    <property type="protein sequence ID" value="CAG6722207.1"/>
    <property type="molecule type" value="Transcribed_RNA"/>
</dbReference>
<sequence length="104" mass="12233">MSFRFDSSSNDGHQGHFVRRQMVPHFDVNQGVSFIVERLIIWMKSTVFSIYTGKIKYIFVCFLFDILRKHVHPLFLQVYAFESNDIVQDLLGITGEFFPIVVDR</sequence>
<dbReference type="EMBL" id="HBUF01363426">
    <property type="protein sequence ID" value="CAG6722211.1"/>
    <property type="molecule type" value="Transcribed_RNA"/>
</dbReference>
<dbReference type="EMBL" id="HBUF01150409">
    <property type="protein sequence ID" value="CAG6648107.1"/>
    <property type="molecule type" value="Transcribed_RNA"/>
</dbReference>
<accession>A0A8D8W5R2</accession>
<dbReference type="EMBL" id="HBUF01150408">
    <property type="protein sequence ID" value="CAG6648105.1"/>
    <property type="molecule type" value="Transcribed_RNA"/>
</dbReference>
<dbReference type="EMBL" id="HBUF01150407">
    <property type="protein sequence ID" value="CAG6648103.1"/>
    <property type="molecule type" value="Transcribed_RNA"/>
</dbReference>
<dbReference type="EMBL" id="HBUF01363425">
    <property type="protein sequence ID" value="CAG6722209.1"/>
    <property type="molecule type" value="Transcribed_RNA"/>
</dbReference>
<evidence type="ECO:0000313" key="1">
    <source>
        <dbReference type="EMBL" id="CAG6648103.1"/>
    </source>
</evidence>